<dbReference type="Pfam" id="PF03935">
    <property type="entry name" value="SKN1_KRE6_Sbg1"/>
    <property type="match status" value="1"/>
</dbReference>
<organism evidence="12 13">
    <name type="scientific">Candolleomyces aberdarensis</name>
    <dbReference type="NCBI Taxonomy" id="2316362"/>
    <lineage>
        <taxon>Eukaryota</taxon>
        <taxon>Fungi</taxon>
        <taxon>Dikarya</taxon>
        <taxon>Basidiomycota</taxon>
        <taxon>Agaricomycotina</taxon>
        <taxon>Agaricomycetes</taxon>
        <taxon>Agaricomycetidae</taxon>
        <taxon>Agaricales</taxon>
        <taxon>Agaricineae</taxon>
        <taxon>Psathyrellaceae</taxon>
        <taxon>Candolleomyces</taxon>
    </lineage>
</organism>
<dbReference type="Gene3D" id="1.10.1280.10">
    <property type="entry name" value="Di-copper center containing domain from catechol oxidase"/>
    <property type="match status" value="1"/>
</dbReference>
<feature type="domain" description="GH16" evidence="11">
    <location>
        <begin position="466"/>
        <end position="856"/>
    </location>
</feature>
<dbReference type="InterPro" id="IPR008922">
    <property type="entry name" value="Di-copper_centre_dom_sf"/>
</dbReference>
<dbReference type="GO" id="GO:0015926">
    <property type="term" value="F:glucosidase activity"/>
    <property type="evidence" value="ECO:0007669"/>
    <property type="project" value="TreeGrafter"/>
</dbReference>
<evidence type="ECO:0000256" key="5">
    <source>
        <dbReference type="ARBA" id="ARBA00022989"/>
    </source>
</evidence>
<dbReference type="SUPFAM" id="SSF49899">
    <property type="entry name" value="Concanavalin A-like lectins/glucanases"/>
    <property type="match status" value="1"/>
</dbReference>
<dbReference type="CDD" id="cd02180">
    <property type="entry name" value="GH16_fungal_KRE6_glucanase"/>
    <property type="match status" value="1"/>
</dbReference>
<keyword evidence="8" id="KW-0961">Cell wall biogenesis/degradation</keyword>
<evidence type="ECO:0000256" key="6">
    <source>
        <dbReference type="ARBA" id="ARBA00023136"/>
    </source>
</evidence>
<dbReference type="PANTHER" id="PTHR31361">
    <property type="entry name" value="BETA-GLUCAN SYNTHESIS-ASSOCIATED PROTEIN KRE6-RELATED"/>
    <property type="match status" value="1"/>
</dbReference>
<comment type="subcellular location">
    <subcellularLocation>
        <location evidence="1">Membrane</location>
        <topology evidence="1">Single-pass type II membrane protein</topology>
    </subcellularLocation>
</comment>
<evidence type="ECO:0000259" key="11">
    <source>
        <dbReference type="PROSITE" id="PS51762"/>
    </source>
</evidence>
<feature type="transmembrane region" description="Helical" evidence="9">
    <location>
        <begin position="401"/>
        <end position="424"/>
    </location>
</feature>
<keyword evidence="7" id="KW-0325">Glycoprotein</keyword>
<evidence type="ECO:0000256" key="8">
    <source>
        <dbReference type="ARBA" id="ARBA00023316"/>
    </source>
</evidence>
<dbReference type="Proteomes" id="UP000290288">
    <property type="component" value="Unassembled WGS sequence"/>
</dbReference>
<dbReference type="InterPro" id="IPR000757">
    <property type="entry name" value="Beta-glucanase-like"/>
</dbReference>
<protein>
    <recommendedName>
        <fullName evidence="11">GH16 domain-containing protein</fullName>
    </recommendedName>
</protein>
<dbReference type="Gene3D" id="2.60.120.200">
    <property type="match status" value="2"/>
</dbReference>
<reference evidence="12 13" key="1">
    <citation type="submission" date="2019-01" db="EMBL/GenBank/DDBJ databases">
        <title>Draft genome sequence of Psathyrella aberdarensis IHI B618.</title>
        <authorList>
            <person name="Buettner E."/>
            <person name="Kellner H."/>
        </authorList>
    </citation>
    <scope>NUCLEOTIDE SEQUENCE [LARGE SCALE GENOMIC DNA]</scope>
    <source>
        <strain evidence="12 13">IHI B618</strain>
    </source>
</reference>
<gene>
    <name evidence="12" type="ORF">EST38_g10658</name>
</gene>
<evidence type="ECO:0000256" key="7">
    <source>
        <dbReference type="ARBA" id="ARBA00023180"/>
    </source>
</evidence>
<dbReference type="FunFam" id="2.60.120.200:FF:000135">
    <property type="entry name" value="Related to KRE6-glucan synthase subunit"/>
    <property type="match status" value="1"/>
</dbReference>
<dbReference type="PROSITE" id="PS51762">
    <property type="entry name" value="GH16_2"/>
    <property type="match status" value="1"/>
</dbReference>
<accession>A0A4V1Q2I3</accession>
<sequence length="906" mass="100549">MLRFAALLALVFLQLAVRVAGSPTPVPELDERAGACSFIRVRKEWQVISDFGCSSTSLTRFTRRALTASEKQNFISSVLCLQSRPASVTGKPGVKTRFDEFQACHIDLTDEVHQVGHFLAWHRHFITMYDKALRDECGFTGIMPYWDWSIDADSNRAMKDSPIYDPSTGFGGDGVSGTYTLPPDPNGQSSAFPFAYKGCVRTGPFANQTVRLGPGRLVTEHCLVRGVDEASKQALATSQVNRVMQLTPFERFRTGLENGIAAGFGFGIHGGGHQAVGGEMMNPYSSPADPLFYLHHGNLDRLWWQWQRVNRTARMFDISGPTTQRPPFANVTLDFQMTFKTLGPLVPTAVSAKYSLSPSPHSWNAPLTMDFPEPDDALHNPDPRRDRVVDNGGHIFTSRGIANLGCLLFLALGILMLFAGFPLLSHFMTPKLTTQGGFNLGGINATGQIAKFPGNFGLIDEDTPPEAYTRKSYMPNTEDLVLVFSDEFNRDGRTFYPGDDPFWEAVDLHYWGTNDLEWYDPAGASTKDGTLRLTLERVNDTASNHDLQYRSGMIQSWNKFCFTGGLLEASVQLPGSTNVGGLWPAVWAMGNLGRAGFGGSLDGMWPYTYDSCDVGTLPNQTYPGTRTPEAAVSGGDRSNGEVLSFLPGQRLYESHPGPMRADGTYVGRAAPEIDVFEALVENGVGVVRSFANTWLKLHNIDVGKVSVSAQWAPYNAGYNWANTSENFLTFDENTHLNAYKGGVYQQTTSCLSRTNQDCYELEKGCHAVYGFEYKPGFDDGYITWINDDKAVWTITAAGMGRDDRTEIGPRPIPQEPMYIIANLGFSLNFGNIDFDNLQLPTYMSIDYIRVYQHKDKVNIGCDPIDFPTSDYINTYYRAYTNPNITTWQQFEQPWPKNRLASPDGCK</sequence>
<dbReference type="Pfam" id="PF00264">
    <property type="entry name" value="Tyrosinase"/>
    <property type="match status" value="1"/>
</dbReference>
<evidence type="ECO:0000313" key="12">
    <source>
        <dbReference type="EMBL" id="RXW15188.1"/>
    </source>
</evidence>
<feature type="chain" id="PRO_5020975741" description="GH16 domain-containing protein" evidence="10">
    <location>
        <begin position="22"/>
        <end position="906"/>
    </location>
</feature>
<dbReference type="PRINTS" id="PR00092">
    <property type="entry name" value="TYROSINASE"/>
</dbReference>
<dbReference type="SUPFAM" id="SSF48056">
    <property type="entry name" value="Di-copper centre-containing domain"/>
    <property type="match status" value="1"/>
</dbReference>
<evidence type="ECO:0000256" key="10">
    <source>
        <dbReference type="SAM" id="SignalP"/>
    </source>
</evidence>
<keyword evidence="5 9" id="KW-1133">Transmembrane helix</keyword>
<evidence type="ECO:0000256" key="4">
    <source>
        <dbReference type="ARBA" id="ARBA00022968"/>
    </source>
</evidence>
<dbReference type="InterPro" id="IPR002227">
    <property type="entry name" value="Tyrosinase_Cu-bd"/>
</dbReference>
<dbReference type="PROSITE" id="PS00498">
    <property type="entry name" value="TYROSINASE_2"/>
    <property type="match status" value="1"/>
</dbReference>
<comment type="similarity">
    <text evidence="2">Belongs to the SKN1/KRE6 family.</text>
</comment>
<dbReference type="GO" id="GO:0031505">
    <property type="term" value="P:fungal-type cell wall organization"/>
    <property type="evidence" value="ECO:0007669"/>
    <property type="project" value="TreeGrafter"/>
</dbReference>
<evidence type="ECO:0000256" key="1">
    <source>
        <dbReference type="ARBA" id="ARBA00004606"/>
    </source>
</evidence>
<dbReference type="InterPro" id="IPR013320">
    <property type="entry name" value="ConA-like_dom_sf"/>
</dbReference>
<keyword evidence="3 9" id="KW-0812">Transmembrane</keyword>
<dbReference type="InterPro" id="IPR005629">
    <property type="entry name" value="Skn1/Kre6/Sbg1"/>
</dbReference>
<dbReference type="OrthoDB" id="412647at2759"/>
<keyword evidence="4" id="KW-0735">Signal-anchor</keyword>
<keyword evidence="10" id="KW-0732">Signal</keyword>
<dbReference type="GO" id="GO:0005789">
    <property type="term" value="C:endoplasmic reticulum membrane"/>
    <property type="evidence" value="ECO:0007669"/>
    <property type="project" value="TreeGrafter"/>
</dbReference>
<proteinExistence type="inferred from homology"/>
<evidence type="ECO:0000256" key="3">
    <source>
        <dbReference type="ARBA" id="ARBA00022692"/>
    </source>
</evidence>
<dbReference type="AlphaFoldDB" id="A0A4V1Q2I3"/>
<dbReference type="EMBL" id="SDEE01000584">
    <property type="protein sequence ID" value="RXW15188.1"/>
    <property type="molecule type" value="Genomic_DNA"/>
</dbReference>
<dbReference type="STRING" id="2316362.A0A4V1Q2I3"/>
<evidence type="ECO:0000256" key="9">
    <source>
        <dbReference type="SAM" id="Phobius"/>
    </source>
</evidence>
<dbReference type="PANTHER" id="PTHR31361:SF1">
    <property type="entry name" value="BETA-GLUCAN SYNTHESIS-ASSOCIATED PROTEIN KRE6-RELATED"/>
    <property type="match status" value="1"/>
</dbReference>
<evidence type="ECO:0000313" key="13">
    <source>
        <dbReference type="Proteomes" id="UP000290288"/>
    </source>
</evidence>
<keyword evidence="6 9" id="KW-0472">Membrane</keyword>
<comment type="caution">
    <text evidence="12">The sequence shown here is derived from an EMBL/GenBank/DDBJ whole genome shotgun (WGS) entry which is preliminary data.</text>
</comment>
<dbReference type="GO" id="GO:0005886">
    <property type="term" value="C:plasma membrane"/>
    <property type="evidence" value="ECO:0007669"/>
    <property type="project" value="TreeGrafter"/>
</dbReference>
<dbReference type="GO" id="GO:0006078">
    <property type="term" value="P:(1-&gt;6)-beta-D-glucan biosynthetic process"/>
    <property type="evidence" value="ECO:0007669"/>
    <property type="project" value="TreeGrafter"/>
</dbReference>
<name>A0A4V1Q2I3_9AGAR</name>
<keyword evidence="13" id="KW-1185">Reference proteome</keyword>
<feature type="signal peptide" evidence="10">
    <location>
        <begin position="1"/>
        <end position="21"/>
    </location>
</feature>
<dbReference type="GO" id="GO:0016491">
    <property type="term" value="F:oxidoreductase activity"/>
    <property type="evidence" value="ECO:0007669"/>
    <property type="project" value="InterPro"/>
</dbReference>
<evidence type="ECO:0000256" key="2">
    <source>
        <dbReference type="ARBA" id="ARBA00010962"/>
    </source>
</evidence>